<dbReference type="WBParaSite" id="HNAJ_0001123401-mRNA-1">
    <property type="protein sequence ID" value="HNAJ_0001123401-mRNA-1"/>
    <property type="gene ID" value="HNAJ_0001123401"/>
</dbReference>
<dbReference type="GO" id="GO:0016255">
    <property type="term" value="P:attachment of GPI anchor to protein"/>
    <property type="evidence" value="ECO:0007669"/>
    <property type="project" value="InterPro"/>
</dbReference>
<keyword evidence="5 9" id="KW-0812">Transmembrane</keyword>
<keyword evidence="7 9" id="KW-1133">Transmembrane helix</keyword>
<dbReference type="Proteomes" id="UP000278807">
    <property type="component" value="Unassembled WGS sequence"/>
</dbReference>
<feature type="transmembrane region" description="Helical" evidence="9">
    <location>
        <begin position="379"/>
        <end position="401"/>
    </location>
</feature>
<feature type="transmembrane region" description="Helical" evidence="9">
    <location>
        <begin position="440"/>
        <end position="461"/>
    </location>
</feature>
<feature type="transmembrane region" description="Helical" evidence="9">
    <location>
        <begin position="506"/>
        <end position="529"/>
    </location>
</feature>
<feature type="transmembrane region" description="Helical" evidence="9">
    <location>
        <begin position="308"/>
        <end position="341"/>
    </location>
</feature>
<dbReference type="EMBL" id="UZAE01013442">
    <property type="protein sequence ID" value="VDO09870.1"/>
    <property type="molecule type" value="Genomic_DNA"/>
</dbReference>
<dbReference type="InterPro" id="IPR009600">
    <property type="entry name" value="PIG-U"/>
</dbReference>
<keyword evidence="4" id="KW-0337">GPI-anchor biosynthesis</keyword>
<feature type="transmembrane region" description="Helical" evidence="9">
    <location>
        <begin position="541"/>
        <end position="565"/>
    </location>
</feature>
<sequence length="591" mass="65616">MVSLYLIPRGPSDLFPRSASQSKGTDEERHFVEYWDIGGSANHENTQQVFYDNVHGIILVHDLTNKKSEANLSKWLAAITAKGKLCVNGCRKTPISNSKRLEVVCQTTPNDRSGSILVSPTSPPNSITSPPVPLPSVQQASTVNTPPVLVVGTNLDQVQGLNRTPSASFLPSWNESCYRPGFSTSFGSFAASHGYPQITVNCNSSSSFTENSYNGSALSAFLRQVIRFKRNNKGVGIRRDPSDDYDSTVTQLISLSNQNILSMGNQGNLPYGRNFGGAAFDCLAFLAFLSFDSLPVEKHAVSPYPLSVLVFAFNPFSIFAFGCHSIGIIPVLLTVYVFVSIAKDRTWLASILCALSCYLNIYSGYLILAVLAQCRKCKLRLLISTCIFISTIAGLLYATYAFDHSWGFLKYCYLSNIFALNTTPNLGLFWYMYLEMFTHFNVFFVWTMQLIIATLCVGLLLRFYEDPLFLALVIAMTTGALRPYNSISDFGCTLALLTHWRHIFPYFKNGFILSLMMTVALILAPLFFLTWLHTSTSNANFYFSASLIVGIVRVQLLAQAISSYLRYEFHEKFGPNPRLSTGAKIVPCIRS</sequence>
<dbReference type="PANTHER" id="PTHR13121:SF0">
    <property type="entry name" value="PHOSPHATIDYLINOSITOL GLYCAN ANCHOR BIOSYNTHESIS CLASS U PROTEIN"/>
    <property type="match status" value="1"/>
</dbReference>
<feature type="transmembrane region" description="Helical" evidence="9">
    <location>
        <begin position="413"/>
        <end position="433"/>
    </location>
</feature>
<feature type="transmembrane region" description="Helical" evidence="9">
    <location>
        <begin position="467"/>
        <end position="485"/>
    </location>
</feature>
<dbReference type="AlphaFoldDB" id="A0A0R3TU19"/>
<keyword evidence="11" id="KW-1185">Reference proteome</keyword>
<dbReference type="PANTHER" id="PTHR13121">
    <property type="entry name" value="GPI TRANSAMIDASE COMPONENT PIG-U"/>
    <property type="match status" value="1"/>
</dbReference>
<dbReference type="Pfam" id="PF06728">
    <property type="entry name" value="PIG-U"/>
    <property type="match status" value="1"/>
</dbReference>
<evidence type="ECO:0000256" key="4">
    <source>
        <dbReference type="ARBA" id="ARBA00022502"/>
    </source>
</evidence>
<evidence type="ECO:0000256" key="6">
    <source>
        <dbReference type="ARBA" id="ARBA00022824"/>
    </source>
</evidence>
<dbReference type="SUPFAM" id="SSF52540">
    <property type="entry name" value="P-loop containing nucleoside triphosphate hydrolases"/>
    <property type="match status" value="1"/>
</dbReference>
<reference evidence="12" key="1">
    <citation type="submission" date="2017-02" db="UniProtKB">
        <authorList>
            <consortium name="WormBaseParasite"/>
        </authorList>
    </citation>
    <scope>IDENTIFICATION</scope>
</reference>
<dbReference type="InterPro" id="IPR027417">
    <property type="entry name" value="P-loop_NTPase"/>
</dbReference>
<dbReference type="Gene3D" id="3.40.50.300">
    <property type="entry name" value="P-loop containing nucleotide triphosphate hydrolases"/>
    <property type="match status" value="1"/>
</dbReference>
<evidence type="ECO:0000256" key="2">
    <source>
        <dbReference type="ARBA" id="ARBA00004687"/>
    </source>
</evidence>
<evidence type="ECO:0000256" key="9">
    <source>
        <dbReference type="SAM" id="Phobius"/>
    </source>
</evidence>
<evidence type="ECO:0000256" key="8">
    <source>
        <dbReference type="ARBA" id="ARBA00023136"/>
    </source>
</evidence>
<proteinExistence type="inferred from homology"/>
<evidence type="ECO:0000313" key="10">
    <source>
        <dbReference type="EMBL" id="VDO09870.1"/>
    </source>
</evidence>
<dbReference type="GO" id="GO:0006506">
    <property type="term" value="P:GPI anchor biosynthetic process"/>
    <property type="evidence" value="ECO:0007669"/>
    <property type="project" value="UniProtKB-UniPathway"/>
</dbReference>
<dbReference type="STRING" id="102285.A0A0R3TU19"/>
<evidence type="ECO:0000256" key="7">
    <source>
        <dbReference type="ARBA" id="ARBA00022989"/>
    </source>
</evidence>
<accession>A0A0R3TU19</accession>
<feature type="transmembrane region" description="Helical" evidence="9">
    <location>
        <begin position="347"/>
        <end position="372"/>
    </location>
</feature>
<dbReference type="Pfam" id="PF08477">
    <property type="entry name" value="Roc"/>
    <property type="match status" value="1"/>
</dbReference>
<evidence type="ECO:0000313" key="12">
    <source>
        <dbReference type="WBParaSite" id="HNAJ_0001123401-mRNA-1"/>
    </source>
</evidence>
<gene>
    <name evidence="10" type="ORF">HNAJ_LOCUS11224</name>
</gene>
<protein>
    <submittedName>
        <fullName evidence="10 12">Uncharacterized protein</fullName>
    </submittedName>
</protein>
<dbReference type="OrthoDB" id="549017at2759"/>
<comment type="pathway">
    <text evidence="2">Glycolipid biosynthesis; glycosylphosphatidylinositol-anchor biosynthesis.</text>
</comment>
<evidence type="ECO:0000256" key="3">
    <source>
        <dbReference type="ARBA" id="ARBA00010026"/>
    </source>
</evidence>
<comment type="similarity">
    <text evidence="3">Belongs to the PIGU family.</text>
</comment>
<organism evidence="12">
    <name type="scientific">Rodentolepis nana</name>
    <name type="common">Dwarf tapeworm</name>
    <name type="synonym">Hymenolepis nana</name>
    <dbReference type="NCBI Taxonomy" id="102285"/>
    <lineage>
        <taxon>Eukaryota</taxon>
        <taxon>Metazoa</taxon>
        <taxon>Spiralia</taxon>
        <taxon>Lophotrochozoa</taxon>
        <taxon>Platyhelminthes</taxon>
        <taxon>Cestoda</taxon>
        <taxon>Eucestoda</taxon>
        <taxon>Cyclophyllidea</taxon>
        <taxon>Hymenolepididae</taxon>
        <taxon>Rodentolepis</taxon>
    </lineage>
</organism>
<keyword evidence="6" id="KW-0256">Endoplasmic reticulum</keyword>
<name>A0A0R3TU19_RODNA</name>
<reference evidence="10 11" key="2">
    <citation type="submission" date="2018-11" db="EMBL/GenBank/DDBJ databases">
        <authorList>
            <consortium name="Pathogen Informatics"/>
        </authorList>
    </citation>
    <scope>NUCLEOTIDE SEQUENCE [LARGE SCALE GENOMIC DNA]</scope>
</reference>
<evidence type="ECO:0000313" key="11">
    <source>
        <dbReference type="Proteomes" id="UP000278807"/>
    </source>
</evidence>
<dbReference type="UniPathway" id="UPA00196"/>
<evidence type="ECO:0000256" key="1">
    <source>
        <dbReference type="ARBA" id="ARBA00004477"/>
    </source>
</evidence>
<evidence type="ECO:0000256" key="5">
    <source>
        <dbReference type="ARBA" id="ARBA00022692"/>
    </source>
</evidence>
<comment type="subcellular location">
    <subcellularLocation>
        <location evidence="1">Endoplasmic reticulum membrane</location>
        <topology evidence="1">Multi-pass membrane protein</topology>
    </subcellularLocation>
</comment>
<keyword evidence="8 9" id="KW-0472">Membrane</keyword>
<dbReference type="GO" id="GO:0042765">
    <property type="term" value="C:GPI-anchor transamidase complex"/>
    <property type="evidence" value="ECO:0007669"/>
    <property type="project" value="InterPro"/>
</dbReference>